<dbReference type="CDD" id="cd00371">
    <property type="entry name" value="HMA"/>
    <property type="match status" value="1"/>
</dbReference>
<dbReference type="Gene3D" id="3.40.1110.10">
    <property type="entry name" value="Calcium-transporting ATPase, cytoplasmic domain N"/>
    <property type="match status" value="1"/>
</dbReference>
<dbReference type="GO" id="GO:0046872">
    <property type="term" value="F:metal ion binding"/>
    <property type="evidence" value="ECO:0007669"/>
    <property type="project" value="UniProtKB-KW"/>
</dbReference>
<dbReference type="InterPro" id="IPR044492">
    <property type="entry name" value="P_typ_ATPase_HD_dom"/>
</dbReference>
<evidence type="ECO:0000256" key="8">
    <source>
        <dbReference type="ARBA" id="ARBA00022723"/>
    </source>
</evidence>
<dbReference type="Gene3D" id="3.30.70.100">
    <property type="match status" value="1"/>
</dbReference>
<keyword evidence="12 17" id="KW-1133">Transmembrane helix</keyword>
<feature type="domain" description="HMA" evidence="18">
    <location>
        <begin position="5"/>
        <end position="68"/>
    </location>
</feature>
<evidence type="ECO:0000256" key="6">
    <source>
        <dbReference type="ARBA" id="ARBA00022553"/>
    </source>
</evidence>
<dbReference type="Pfam" id="PF00403">
    <property type="entry name" value="HMA"/>
    <property type="match status" value="1"/>
</dbReference>
<dbReference type="SUPFAM" id="SSF55008">
    <property type="entry name" value="HMA, heavy metal-associated domain"/>
    <property type="match status" value="1"/>
</dbReference>
<evidence type="ECO:0000256" key="16">
    <source>
        <dbReference type="ARBA" id="ARBA00049338"/>
    </source>
</evidence>
<dbReference type="SFLD" id="SFLDF00027">
    <property type="entry name" value="p-type_atpase"/>
    <property type="match status" value="1"/>
</dbReference>
<keyword evidence="14 17" id="KW-0472">Membrane</keyword>
<dbReference type="InterPro" id="IPR036163">
    <property type="entry name" value="HMA_dom_sf"/>
</dbReference>
<dbReference type="InterPro" id="IPR001757">
    <property type="entry name" value="P_typ_ATPase"/>
</dbReference>
<evidence type="ECO:0000256" key="2">
    <source>
        <dbReference type="ARBA" id="ARBA00006024"/>
    </source>
</evidence>
<keyword evidence="10 17" id="KW-0067">ATP-binding</keyword>
<evidence type="ECO:0000256" key="15">
    <source>
        <dbReference type="ARBA" id="ARBA00039103"/>
    </source>
</evidence>
<dbReference type="GO" id="GO:0005524">
    <property type="term" value="F:ATP binding"/>
    <property type="evidence" value="ECO:0007669"/>
    <property type="project" value="UniProtKB-UniRule"/>
</dbReference>
<dbReference type="CDD" id="cd07545">
    <property type="entry name" value="P-type_ATPase_Cd-like"/>
    <property type="match status" value="1"/>
</dbReference>
<dbReference type="PRINTS" id="PR00119">
    <property type="entry name" value="CATATPASE"/>
</dbReference>
<feature type="transmembrane region" description="Helical" evidence="17">
    <location>
        <begin position="112"/>
        <end position="129"/>
    </location>
</feature>
<dbReference type="InterPro" id="IPR006121">
    <property type="entry name" value="HMA_dom"/>
</dbReference>
<dbReference type="PROSITE" id="PS50846">
    <property type="entry name" value="HMA_2"/>
    <property type="match status" value="1"/>
</dbReference>
<proteinExistence type="inferred from homology"/>
<dbReference type="GO" id="GO:0005886">
    <property type="term" value="C:plasma membrane"/>
    <property type="evidence" value="ECO:0007669"/>
    <property type="project" value="UniProtKB-SubCell"/>
</dbReference>
<dbReference type="InterPro" id="IPR023214">
    <property type="entry name" value="HAD_sf"/>
</dbReference>
<evidence type="ECO:0000259" key="18">
    <source>
        <dbReference type="PROSITE" id="PS50846"/>
    </source>
</evidence>
<dbReference type="PANTHER" id="PTHR48085:SF5">
    <property type="entry name" value="CADMIUM_ZINC-TRANSPORTING ATPASE HMA4-RELATED"/>
    <property type="match status" value="1"/>
</dbReference>
<dbReference type="GO" id="GO:0008551">
    <property type="term" value="F:P-type cadmium transporter activity"/>
    <property type="evidence" value="ECO:0007669"/>
    <property type="project" value="UniProtKB-EC"/>
</dbReference>
<comment type="similarity">
    <text evidence="2 17">Belongs to the cation transport ATPase (P-type) (TC 3.A.3) family. Type IB subfamily.</text>
</comment>
<evidence type="ECO:0000256" key="17">
    <source>
        <dbReference type="RuleBase" id="RU362081"/>
    </source>
</evidence>
<name>A0AAU8IH18_9BACL</name>
<dbReference type="SUPFAM" id="SSF56784">
    <property type="entry name" value="HAD-like"/>
    <property type="match status" value="1"/>
</dbReference>
<dbReference type="InterPro" id="IPR023299">
    <property type="entry name" value="ATPase_P-typ_cyto_dom_N"/>
</dbReference>
<dbReference type="SFLD" id="SFLDG00002">
    <property type="entry name" value="C1.7:_P-type_atpase_like"/>
    <property type="match status" value="1"/>
</dbReference>
<dbReference type="NCBIfam" id="TIGR01525">
    <property type="entry name" value="ATPase-IB_hvy"/>
    <property type="match status" value="1"/>
</dbReference>
<dbReference type="Gene3D" id="3.40.50.1000">
    <property type="entry name" value="HAD superfamily/HAD-like"/>
    <property type="match status" value="1"/>
</dbReference>
<evidence type="ECO:0000256" key="14">
    <source>
        <dbReference type="ARBA" id="ARBA00023136"/>
    </source>
</evidence>
<feature type="transmembrane region" description="Helical" evidence="17">
    <location>
        <begin position="679"/>
        <end position="698"/>
    </location>
</feature>
<dbReference type="InterPro" id="IPR059000">
    <property type="entry name" value="ATPase_P-type_domA"/>
</dbReference>
<dbReference type="EC" id="7.2.2.21" evidence="15"/>
<evidence type="ECO:0000256" key="11">
    <source>
        <dbReference type="ARBA" id="ARBA00022967"/>
    </source>
</evidence>
<comment type="subcellular location">
    <subcellularLocation>
        <location evidence="1">Cell membrane</location>
        <topology evidence="1">Multi-pass membrane protein</topology>
    </subcellularLocation>
</comment>
<dbReference type="GO" id="GO:0016887">
    <property type="term" value="F:ATP hydrolysis activity"/>
    <property type="evidence" value="ECO:0007669"/>
    <property type="project" value="InterPro"/>
</dbReference>
<reference evidence="19" key="1">
    <citation type="submission" date="2024-06" db="EMBL/GenBank/DDBJ databases">
        <authorList>
            <person name="Fan A."/>
            <person name="Zhang F.Y."/>
            <person name="Zhang L."/>
        </authorList>
    </citation>
    <scope>NUCLEOTIDE SEQUENCE</scope>
    <source>
        <strain evidence="19">Y61</strain>
    </source>
</reference>
<keyword evidence="3" id="KW-0813">Transport</keyword>
<feature type="transmembrane region" description="Helical" evidence="17">
    <location>
        <begin position="89"/>
        <end position="106"/>
    </location>
</feature>
<dbReference type="InterPro" id="IPR027256">
    <property type="entry name" value="P-typ_ATPase_IB"/>
</dbReference>
<dbReference type="Pfam" id="PF00122">
    <property type="entry name" value="E1-E2_ATPase"/>
    <property type="match status" value="1"/>
</dbReference>
<dbReference type="InterPro" id="IPR017969">
    <property type="entry name" value="Heavy-metal-associated_CS"/>
</dbReference>
<dbReference type="AlphaFoldDB" id="A0AAU8IH18"/>
<feature type="transmembrane region" description="Helical" evidence="17">
    <location>
        <begin position="313"/>
        <end position="333"/>
    </location>
</feature>
<dbReference type="NCBIfam" id="TIGR01512">
    <property type="entry name" value="ATPase-IB2_Cd"/>
    <property type="match status" value="1"/>
</dbReference>
<gene>
    <name evidence="19" type="ORF">ABNN70_02690</name>
</gene>
<dbReference type="SUPFAM" id="SSF81653">
    <property type="entry name" value="Calcium ATPase, transduction domain A"/>
    <property type="match status" value="1"/>
</dbReference>
<evidence type="ECO:0000256" key="3">
    <source>
        <dbReference type="ARBA" id="ARBA00022448"/>
    </source>
</evidence>
<keyword evidence="6" id="KW-0597">Phosphoprotein</keyword>
<comment type="catalytic activity">
    <reaction evidence="16">
        <text>Cd(2+)(in) + ATP + H2O = Cd(2+)(out) + ADP + phosphate + H(+)</text>
        <dbReference type="Rhea" id="RHEA:12132"/>
        <dbReference type="ChEBI" id="CHEBI:15377"/>
        <dbReference type="ChEBI" id="CHEBI:15378"/>
        <dbReference type="ChEBI" id="CHEBI:30616"/>
        <dbReference type="ChEBI" id="CHEBI:43474"/>
        <dbReference type="ChEBI" id="CHEBI:48775"/>
        <dbReference type="ChEBI" id="CHEBI:456216"/>
        <dbReference type="EC" id="7.2.2.21"/>
    </reaction>
</comment>
<dbReference type="SUPFAM" id="SSF81665">
    <property type="entry name" value="Calcium ATPase, transmembrane domain M"/>
    <property type="match status" value="1"/>
</dbReference>
<evidence type="ECO:0000256" key="13">
    <source>
        <dbReference type="ARBA" id="ARBA00023065"/>
    </source>
</evidence>
<accession>A0AAU8IH18</accession>
<dbReference type="SFLD" id="SFLDS00003">
    <property type="entry name" value="Haloacid_Dehalogenase"/>
    <property type="match status" value="1"/>
</dbReference>
<keyword evidence="4 17" id="KW-1003">Cell membrane</keyword>
<keyword evidence="13" id="KW-0406">Ion transport</keyword>
<keyword evidence="5" id="KW-0104">Cadmium</keyword>
<evidence type="ECO:0000256" key="12">
    <source>
        <dbReference type="ARBA" id="ARBA00022989"/>
    </source>
</evidence>
<evidence type="ECO:0000256" key="5">
    <source>
        <dbReference type="ARBA" id="ARBA00022539"/>
    </source>
</evidence>
<evidence type="ECO:0000256" key="9">
    <source>
        <dbReference type="ARBA" id="ARBA00022741"/>
    </source>
</evidence>
<dbReference type="PANTHER" id="PTHR48085">
    <property type="entry name" value="CADMIUM/ZINC-TRANSPORTING ATPASE HMA2-RELATED"/>
    <property type="match status" value="1"/>
</dbReference>
<evidence type="ECO:0000256" key="1">
    <source>
        <dbReference type="ARBA" id="ARBA00004651"/>
    </source>
</evidence>
<dbReference type="PROSITE" id="PS00154">
    <property type="entry name" value="ATPASE_E1_E2"/>
    <property type="match status" value="1"/>
</dbReference>
<evidence type="ECO:0000256" key="4">
    <source>
        <dbReference type="ARBA" id="ARBA00022475"/>
    </source>
</evidence>
<dbReference type="InterPro" id="IPR023298">
    <property type="entry name" value="ATPase_P-typ_TM_dom_sf"/>
</dbReference>
<dbReference type="FunFam" id="2.70.150.10:FF:000002">
    <property type="entry name" value="Copper-transporting ATPase 1, putative"/>
    <property type="match status" value="1"/>
</dbReference>
<dbReference type="InterPro" id="IPR051014">
    <property type="entry name" value="Cation_Transport_ATPase_IB"/>
</dbReference>
<dbReference type="InterPro" id="IPR018303">
    <property type="entry name" value="ATPase_P-typ_P_site"/>
</dbReference>
<keyword evidence="7 17" id="KW-0812">Transmembrane</keyword>
<keyword evidence="11" id="KW-1278">Translocase</keyword>
<keyword evidence="8 17" id="KW-0479">Metal-binding</keyword>
<protein>
    <recommendedName>
        <fullName evidence="15">Cd(2+)-exporting ATPase</fullName>
        <ecNumber evidence="15">7.2.2.21</ecNumber>
    </recommendedName>
</protein>
<evidence type="ECO:0000256" key="7">
    <source>
        <dbReference type="ARBA" id="ARBA00022692"/>
    </source>
</evidence>
<evidence type="ECO:0000256" key="10">
    <source>
        <dbReference type="ARBA" id="ARBA00022840"/>
    </source>
</evidence>
<dbReference type="EMBL" id="CP159510">
    <property type="protein sequence ID" value="XCJ17453.1"/>
    <property type="molecule type" value="Genomic_DNA"/>
</dbReference>
<sequence>MSDQEVSSYRVQGFDCMGCALKFERNVRRLEGVSEARVNFGASKITVIGHTTIKALEKAGAFENLRVYNESEQIEEQEPFWKRKANRKVYLSAVLSAVSWIIGTQIGEQSLIPTIGYLAAILTGGYSLFIDGLRSLIRLDFDMNTLMTIAIIGAAAIGQFEEGAVVVILFAISEALESYSAVKARQSIQSLLKMAPKETLIRRDGQELMMPVENVRIGDIMIVKPGQKLAMDGRVVRGTSTINQSAITGESVPKAKTMGDEVFAGTLNEEGLLEIEVTKKVEDTTLSRIIHLVEESQAEKAPSQAFVDRFAKYYTPAVIICALLIALVPPLFTGASWGHWIYLGLAMLVVSCPCALVISTPVAIVTAIGNAARNGVIIKGGIHLEQAGSLKVIAFDKTGTLTKGVPEVTNILTIKGNEADLLTLMTALEKLSQHPLATAVVREAEARGLHFHDQVVTDFQSLTGKGAKAVINQKTYYAGSPKLFEEVLPDGIQPPVRARINTFQKQGKTVLAFGTAGSLLAVLAVADQLRNSAKPVISALHRSGIEHTVMLTGDNKETAGSIGRAAGVTDIQAELLPEDKLNVIKSFHRKRQNIAMVGDGVNDAPALAEATLGIAMGGAGTDAALETADIALMSDDLTKLPYTIRLSRKALAVIKQNISFSLVIKFSTIMLVFPGWLTLWIAILADVGATLMVTLNSLRLTRVRDK</sequence>
<dbReference type="RefSeq" id="WP_353948698.1">
    <property type="nucleotide sequence ID" value="NZ_CP159510.1"/>
</dbReference>
<dbReference type="PRINTS" id="PR00941">
    <property type="entry name" value="CDATPASE"/>
</dbReference>
<keyword evidence="9 17" id="KW-0547">Nucleotide-binding</keyword>
<dbReference type="InterPro" id="IPR008250">
    <property type="entry name" value="ATPase_P-typ_transduc_dom_A_sf"/>
</dbReference>
<dbReference type="PROSITE" id="PS01047">
    <property type="entry name" value="HMA_1"/>
    <property type="match status" value="1"/>
</dbReference>
<organism evidence="19">
    <name type="scientific">Sporolactobacillus sp. Y61</name>
    <dbReference type="NCBI Taxonomy" id="3160863"/>
    <lineage>
        <taxon>Bacteria</taxon>
        <taxon>Bacillati</taxon>
        <taxon>Bacillota</taxon>
        <taxon>Bacilli</taxon>
        <taxon>Bacillales</taxon>
        <taxon>Sporolactobacillaceae</taxon>
        <taxon>Sporolactobacillus</taxon>
    </lineage>
</organism>
<dbReference type="Gene3D" id="2.70.150.10">
    <property type="entry name" value="Calcium-transporting ATPase, cytoplasmic transduction domain A"/>
    <property type="match status" value="1"/>
</dbReference>
<dbReference type="InterPro" id="IPR036412">
    <property type="entry name" value="HAD-like_sf"/>
</dbReference>
<dbReference type="Pfam" id="PF00702">
    <property type="entry name" value="Hydrolase"/>
    <property type="match status" value="1"/>
</dbReference>
<dbReference type="PROSITE" id="PS01229">
    <property type="entry name" value="COF_2"/>
    <property type="match status" value="1"/>
</dbReference>
<dbReference type="NCBIfam" id="TIGR01494">
    <property type="entry name" value="ATPase_P-type"/>
    <property type="match status" value="1"/>
</dbReference>
<feature type="transmembrane region" description="Helical" evidence="17">
    <location>
        <begin position="339"/>
        <end position="369"/>
    </location>
</feature>
<evidence type="ECO:0000313" key="19">
    <source>
        <dbReference type="EMBL" id="XCJ17453.1"/>
    </source>
</evidence>